<comment type="caution">
    <text evidence="2">The sequence shown here is derived from an EMBL/GenBank/DDBJ whole genome shotgun (WGS) entry which is preliminary data.</text>
</comment>
<evidence type="ECO:0000313" key="3">
    <source>
        <dbReference type="Proteomes" id="UP000652761"/>
    </source>
</evidence>
<dbReference type="Proteomes" id="UP000652761">
    <property type="component" value="Unassembled WGS sequence"/>
</dbReference>
<keyword evidence="3" id="KW-1185">Reference proteome</keyword>
<protein>
    <submittedName>
        <fullName evidence="2">Uncharacterized protein</fullName>
    </submittedName>
</protein>
<proteinExistence type="predicted"/>
<dbReference type="AlphaFoldDB" id="A0A843US81"/>
<feature type="region of interest" description="Disordered" evidence="1">
    <location>
        <begin position="79"/>
        <end position="100"/>
    </location>
</feature>
<dbReference type="OrthoDB" id="629467at2759"/>
<evidence type="ECO:0000256" key="1">
    <source>
        <dbReference type="SAM" id="MobiDB-lite"/>
    </source>
</evidence>
<feature type="compositionally biased region" description="Basic residues" evidence="1">
    <location>
        <begin position="20"/>
        <end position="31"/>
    </location>
</feature>
<sequence>MGCSPFGRLISMAFGGSGKRPARKRSRHGRHREYSPQPPPQHVTSQSMLRTVVYRDDAPIVVGQPVHTIHPPATVQMPDGQQLHRPLPEADISPSPHVHAAAEHDQTGAEAVMYAVAGDVGYQPQVPGPHMAAGTGAVGYRYAPSPVPSAAWGDQHGERRREYFGGEYRYSYPTPMREGIYRMATDANRLTTMFSDENPNACSIT</sequence>
<name>A0A843US81_COLES</name>
<feature type="region of interest" description="Disordered" evidence="1">
    <location>
        <begin position="1"/>
        <end position="44"/>
    </location>
</feature>
<reference evidence="2" key="1">
    <citation type="submission" date="2017-07" db="EMBL/GenBank/DDBJ databases">
        <title>Taro Niue Genome Assembly and Annotation.</title>
        <authorList>
            <person name="Atibalentja N."/>
            <person name="Keating K."/>
            <person name="Fields C.J."/>
        </authorList>
    </citation>
    <scope>NUCLEOTIDE SEQUENCE</scope>
    <source>
        <strain evidence="2">Niue_2</strain>
        <tissue evidence="2">Leaf</tissue>
    </source>
</reference>
<gene>
    <name evidence="2" type="ORF">Taro_018993</name>
</gene>
<organism evidence="2 3">
    <name type="scientific">Colocasia esculenta</name>
    <name type="common">Wild taro</name>
    <name type="synonym">Arum esculentum</name>
    <dbReference type="NCBI Taxonomy" id="4460"/>
    <lineage>
        <taxon>Eukaryota</taxon>
        <taxon>Viridiplantae</taxon>
        <taxon>Streptophyta</taxon>
        <taxon>Embryophyta</taxon>
        <taxon>Tracheophyta</taxon>
        <taxon>Spermatophyta</taxon>
        <taxon>Magnoliopsida</taxon>
        <taxon>Liliopsida</taxon>
        <taxon>Araceae</taxon>
        <taxon>Aroideae</taxon>
        <taxon>Colocasieae</taxon>
        <taxon>Colocasia</taxon>
    </lineage>
</organism>
<evidence type="ECO:0000313" key="2">
    <source>
        <dbReference type="EMBL" id="MQL86465.1"/>
    </source>
</evidence>
<accession>A0A843US81</accession>
<dbReference type="EMBL" id="NMUH01000902">
    <property type="protein sequence ID" value="MQL86465.1"/>
    <property type="molecule type" value="Genomic_DNA"/>
</dbReference>